<dbReference type="Gramene" id="TraesNORUn03G04580930.1">
    <property type="protein sequence ID" value="TraesNORUn03G04580930.1.CDS1"/>
    <property type="gene ID" value="TraesNORUn03G04580930"/>
</dbReference>
<dbReference type="PANTHER" id="PTHR47116">
    <property type="entry name" value="PHLOEM FILAMENT PROTEIN"/>
    <property type="match status" value="1"/>
</dbReference>
<comment type="similarity">
    <text evidence="1">Belongs to the cystatin family. Phytocystatin subfamily.</text>
</comment>
<protein>
    <submittedName>
        <fullName evidence="6">Cysteine proteinase inhibitor</fullName>
    </submittedName>
</protein>
<keyword evidence="3" id="KW-0789">Thiol protease inhibitor</keyword>
<dbReference type="InterPro" id="IPR046350">
    <property type="entry name" value="Cystatin_sf"/>
</dbReference>
<evidence type="ECO:0000256" key="4">
    <source>
        <dbReference type="ARBA" id="ARBA00022821"/>
    </source>
</evidence>
<dbReference type="Gramene" id="TraesLAC4B03G02310290.1">
    <property type="protein sequence ID" value="TraesLAC4B03G02310290.1.CDS1"/>
    <property type="gene ID" value="TraesLAC4B03G02310290"/>
</dbReference>
<dbReference type="Gene3D" id="3.10.450.10">
    <property type="match status" value="1"/>
</dbReference>
<name>A0A3B6ITX3_WHEAT</name>
<dbReference type="Gramene" id="TraesWEE_scaffold_008105_01G000300.1">
    <property type="protein sequence ID" value="TraesWEE_scaffold_008105_01G000300.1"/>
    <property type="gene ID" value="TraesWEE_scaffold_008105_01G000300"/>
</dbReference>
<dbReference type="Gramene" id="TraesLDM4B03G02357450.1">
    <property type="protein sequence ID" value="TraesLDM4B03G02357450.1.CDS1"/>
    <property type="gene ID" value="TraesLDM4B03G02357450"/>
</dbReference>
<dbReference type="Gramene" id="TraesMAC4B03G02356510.1">
    <property type="protein sequence ID" value="TraesMAC4B03G02356510.1.CDS1"/>
    <property type="gene ID" value="TraesMAC4B03G02356510"/>
</dbReference>
<dbReference type="Gramene" id="TraesNOR4B03G02374050.1">
    <property type="protein sequence ID" value="TraesNOR4B03G02374050.1.CDS1"/>
    <property type="gene ID" value="TraesNOR4B03G02374050"/>
</dbReference>
<keyword evidence="4" id="KW-0611">Plant defense</keyword>
<evidence type="ECO:0000256" key="2">
    <source>
        <dbReference type="ARBA" id="ARBA00022690"/>
    </source>
</evidence>
<dbReference type="GO" id="GO:0004869">
    <property type="term" value="F:cysteine-type endopeptidase inhibitor activity"/>
    <property type="evidence" value="ECO:0007669"/>
    <property type="project" value="UniProtKB-KW"/>
</dbReference>
<keyword evidence="7" id="KW-1185">Reference proteome</keyword>
<reference evidence="6" key="1">
    <citation type="submission" date="2018-08" db="EMBL/GenBank/DDBJ databases">
        <authorList>
            <person name="Rossello M."/>
        </authorList>
    </citation>
    <scope>NUCLEOTIDE SEQUENCE [LARGE SCALE GENOMIC DNA]</scope>
    <source>
        <strain evidence="6">cv. Chinese Spring</strain>
    </source>
</reference>
<dbReference type="Pfam" id="PF16845">
    <property type="entry name" value="SQAPI"/>
    <property type="match status" value="1"/>
</dbReference>
<dbReference type="InterPro" id="IPR018073">
    <property type="entry name" value="Prot_inh_cystat_CS"/>
</dbReference>
<organism evidence="6">
    <name type="scientific">Triticum aestivum</name>
    <name type="common">Wheat</name>
    <dbReference type="NCBI Taxonomy" id="4565"/>
    <lineage>
        <taxon>Eukaryota</taxon>
        <taxon>Viridiplantae</taxon>
        <taxon>Streptophyta</taxon>
        <taxon>Embryophyta</taxon>
        <taxon>Tracheophyta</taxon>
        <taxon>Spermatophyta</taxon>
        <taxon>Magnoliopsida</taxon>
        <taxon>Liliopsida</taxon>
        <taxon>Poales</taxon>
        <taxon>Poaceae</taxon>
        <taxon>BOP clade</taxon>
        <taxon>Pooideae</taxon>
        <taxon>Triticodae</taxon>
        <taxon>Triticeae</taxon>
        <taxon>Triticinae</taxon>
        <taxon>Triticum</taxon>
    </lineage>
</organism>
<dbReference type="Gramene" id="TraesJUL4B03G02375590.1">
    <property type="protein sequence ID" value="TraesJUL4B03G02375590.1.CDS1"/>
    <property type="gene ID" value="TraesJUL4B03G02375590"/>
</dbReference>
<dbReference type="InterPro" id="IPR027214">
    <property type="entry name" value="Cystatin"/>
</dbReference>
<keyword evidence="2" id="KW-0646">Protease inhibitor</keyword>
<accession>A0A3B6ITX3</accession>
<dbReference type="Gramene" id="TraesSTA4B03G02351220.1">
    <property type="protein sequence ID" value="TraesSTA4B03G02351220.1.CDS1"/>
    <property type="gene ID" value="TraesSTA4B03G02351220"/>
</dbReference>
<dbReference type="InterPro" id="IPR000010">
    <property type="entry name" value="Cystatin_dom"/>
</dbReference>
<evidence type="ECO:0000259" key="5">
    <source>
        <dbReference type="Pfam" id="PF16845"/>
    </source>
</evidence>
<sequence length="118" mass="12792">MRTSLLLVVGVGVGIVICSTIVPATAISMPGAWEYCNVDALKMQELGKWAVAEHVKMANDGIRFIEVWGCEEQVVQGVNYRVFLDAFHNSGEKGRFQAGVYEGASSSVRKLVSFGPVI</sequence>
<dbReference type="Gramene" id="TraesARI4B03G02394050.1">
    <property type="protein sequence ID" value="TraesARI4B03G02394050.1.CDS1"/>
    <property type="gene ID" value="TraesARI4B03G02394050"/>
</dbReference>
<dbReference type="SUPFAM" id="SSF54403">
    <property type="entry name" value="Cystatin/monellin"/>
    <property type="match status" value="1"/>
</dbReference>
<feature type="domain" description="Cystatin" evidence="5">
    <location>
        <begin position="37"/>
        <end position="116"/>
    </location>
</feature>
<dbReference type="Gramene" id="TraesCLE_scaffold_030730_01G000100.1">
    <property type="protein sequence ID" value="TraesCLE_scaffold_030730_01G000100.1"/>
    <property type="gene ID" value="TraesCLE_scaffold_030730_01G000100"/>
</dbReference>
<dbReference type="Gramene" id="TraesSYM4B03G02383630.1">
    <property type="protein sequence ID" value="TraesSYM4B03G02383630.1.CDS1"/>
    <property type="gene ID" value="TraesSYM4B03G02383630"/>
</dbReference>
<dbReference type="Gramene" id="TraesJAG4B03G02354700.1">
    <property type="protein sequence ID" value="TraesJAG4B03G02354700.1.CDS1"/>
    <property type="gene ID" value="TraesJAG4B03G02354700"/>
</dbReference>
<dbReference type="AlphaFoldDB" id="A0A3B6ITX3"/>
<dbReference type="GO" id="GO:0006952">
    <property type="term" value="P:defense response"/>
    <property type="evidence" value="ECO:0007669"/>
    <property type="project" value="UniProtKB-KW"/>
</dbReference>
<dbReference type="EnsemblPlants" id="TraesCS4B02G252200.1">
    <property type="protein sequence ID" value="TraesCS4B02G252200.1.cds1"/>
    <property type="gene ID" value="TraesCS4B02G252200"/>
</dbReference>
<dbReference type="OMA" id="IRIWKCE"/>
<evidence type="ECO:0000256" key="3">
    <source>
        <dbReference type="ARBA" id="ARBA00022704"/>
    </source>
</evidence>
<evidence type="ECO:0000313" key="7">
    <source>
        <dbReference type="Proteomes" id="UP000019116"/>
    </source>
</evidence>
<dbReference type="Gramene" id="TraesPARA_EIv1.0_1373910.1">
    <property type="protein sequence ID" value="TraesPARA_EIv1.0_1373910.1.CDS1"/>
    <property type="gene ID" value="TraesPARA_EIv1.0_1373910"/>
</dbReference>
<evidence type="ECO:0000256" key="1">
    <source>
        <dbReference type="ARBA" id="ARBA00007233"/>
    </source>
</evidence>
<proteinExistence type="inferred from homology"/>
<dbReference type="Gramene" id="TraesROB_scaffold_012699_01G000300.1">
    <property type="protein sequence ID" value="TraesROB_scaffold_012699_01G000300.1"/>
    <property type="gene ID" value="TraesROB_scaffold_012699_01G000300"/>
</dbReference>
<dbReference type="Gramene" id="TraesCAD_scaffold_038374_01G000100.1">
    <property type="protein sequence ID" value="TraesCAD_scaffold_038374_01G000100.1"/>
    <property type="gene ID" value="TraesCAD_scaffold_038374_01G000100"/>
</dbReference>
<dbReference type="OrthoDB" id="627603at2759"/>
<reference evidence="6" key="2">
    <citation type="submission" date="2018-10" db="UniProtKB">
        <authorList>
            <consortium name="EnsemblPlants"/>
        </authorList>
    </citation>
    <scope>IDENTIFICATION</scope>
</reference>
<dbReference type="Gramene" id="TraesRN4B0100707100.1">
    <property type="protein sequence ID" value="TraesRN4B0100707100.1"/>
    <property type="gene ID" value="TraesRN4B0100707100"/>
</dbReference>
<evidence type="ECO:0000313" key="6">
    <source>
        <dbReference type="EnsemblPlants" id="TraesCS4B02G252200.1.cds1"/>
    </source>
</evidence>
<dbReference type="SMR" id="A0A3B6ITX3"/>
<dbReference type="Gramene" id="TraesCS4B02G252200.1">
    <property type="protein sequence ID" value="TraesCS4B02G252200.1.cds1"/>
    <property type="gene ID" value="TraesCS4B02G252200"/>
</dbReference>
<dbReference type="Gramene" id="TraesCS4B03G0679700.1">
    <property type="protein sequence ID" value="TraesCS4B03G0679700.1.CDS1"/>
    <property type="gene ID" value="TraesCS4B03G0679700"/>
</dbReference>
<dbReference type="Proteomes" id="UP000019116">
    <property type="component" value="Chromosome 4B"/>
</dbReference>
<dbReference type="PROSITE" id="PS00287">
    <property type="entry name" value="CYSTATIN"/>
    <property type="match status" value="1"/>
</dbReference>